<evidence type="ECO:0000313" key="2">
    <source>
        <dbReference type="EMBL" id="WFC08424.1"/>
    </source>
</evidence>
<dbReference type="Proteomes" id="UP001057142">
    <property type="component" value="Chromosome"/>
</dbReference>
<dbReference type="RefSeq" id="WP_251464063.1">
    <property type="nucleotide sequence ID" value="NZ_CAXOLV010000002.1"/>
</dbReference>
<dbReference type="Proteomes" id="UP001222403">
    <property type="component" value="Chromosome"/>
</dbReference>
<gene>
    <name evidence="1" type="ORF">M5J11_13970</name>
    <name evidence="2" type="ORF">PG365_08730</name>
</gene>
<reference evidence="1" key="1">
    <citation type="journal article" date="2022" name="Front. Microbiol.">
        <title>Identification of a novel aminoglycoside O-nucleotidyltransferase AadA33 in Providencia vermicola.</title>
        <authorList>
            <person name="Feng C."/>
            <person name="Gao M."/>
            <person name="Jiang W."/>
            <person name="Shi W."/>
            <person name="Li A."/>
            <person name="Liu S."/>
            <person name="Zhang L."/>
            <person name="Zhang X."/>
            <person name="Li Q."/>
            <person name="Lin H."/>
            <person name="Lu J."/>
            <person name="Li K."/>
            <person name="Zhang H."/>
            <person name="Hu Y."/>
            <person name="Bao Q."/>
            <person name="Lin X."/>
        </authorList>
    </citation>
    <scope>NUCLEOTIDE SEQUENCE</scope>
    <source>
        <strain evidence="1">P13</strain>
    </source>
</reference>
<keyword evidence="3" id="KW-1185">Reference proteome</keyword>
<dbReference type="EMBL" id="CP097327">
    <property type="protein sequence ID" value="USB35915.1"/>
    <property type="molecule type" value="Genomic_DNA"/>
</dbReference>
<sequence length="176" mass="19864">MKKGVVAGLLTMACFNGYTAELNNETKAPFGLKWKQSFEDVNKNEDIDLRNCKSMREYKACDIDLYFSNDKAPFTPWTMNAILLFKDNELISVTNGYHVSESKKSDCGSIPEEIKYLSSLGVDTTQLTELTKLCATFENKGIKKIIKTHYGTVEFVVMKVPFGEVIGITTYKLDNQ</sequence>
<evidence type="ECO:0000313" key="1">
    <source>
        <dbReference type="EMBL" id="USB35915.1"/>
    </source>
</evidence>
<dbReference type="EMBL" id="CP116222">
    <property type="protein sequence ID" value="WFC08424.1"/>
    <property type="molecule type" value="Genomic_DNA"/>
</dbReference>
<evidence type="ECO:0000313" key="3">
    <source>
        <dbReference type="Proteomes" id="UP001057142"/>
    </source>
</evidence>
<evidence type="ECO:0000313" key="4">
    <source>
        <dbReference type="Proteomes" id="UP001222403"/>
    </source>
</evidence>
<protein>
    <submittedName>
        <fullName evidence="2">Uncharacterized protein</fullName>
    </submittedName>
</protein>
<organism evidence="2 4">
    <name type="scientific">Providencia vermicola</name>
    <dbReference type="NCBI Taxonomy" id="333965"/>
    <lineage>
        <taxon>Bacteria</taxon>
        <taxon>Pseudomonadati</taxon>
        <taxon>Pseudomonadota</taxon>
        <taxon>Gammaproteobacteria</taxon>
        <taxon>Enterobacterales</taxon>
        <taxon>Morganellaceae</taxon>
        <taxon>Providencia</taxon>
    </lineage>
</organism>
<dbReference type="AlphaFoldDB" id="A0AAX3S0P9"/>
<reference evidence="2" key="2">
    <citation type="submission" date="2023-01" db="EMBL/GenBank/DDBJ databases">
        <title>The prevalence of carbapenem-resistant bacteria in aquaculture in China and the genetic diversity of carbapenem-resistant genes.</title>
        <authorList>
            <person name="Wen R."/>
        </authorList>
    </citation>
    <scope>NUCLEOTIDE SEQUENCE</scope>
    <source>
        <strain evidence="2">PVA41-chromosome</strain>
    </source>
</reference>
<name>A0AAX3S0P9_9GAMM</name>
<proteinExistence type="predicted"/>
<accession>A0AAX3S0P9</accession>